<feature type="region of interest" description="Disordered" evidence="1">
    <location>
        <begin position="1"/>
        <end position="32"/>
    </location>
</feature>
<dbReference type="AlphaFoldDB" id="A0A450ZM88"/>
<dbReference type="EMBL" id="CAADFV010000073">
    <property type="protein sequence ID" value="VFK61914.1"/>
    <property type="molecule type" value="Genomic_DNA"/>
</dbReference>
<protein>
    <submittedName>
        <fullName evidence="2">Uncharacterized protein</fullName>
    </submittedName>
</protein>
<dbReference type="EMBL" id="CAADFY010000076">
    <property type="protein sequence ID" value="VFK55882.1"/>
    <property type="molecule type" value="Genomic_DNA"/>
</dbReference>
<reference evidence="2" key="1">
    <citation type="submission" date="2019-02" db="EMBL/GenBank/DDBJ databases">
        <authorList>
            <person name="Gruber-Vodicka R. H."/>
            <person name="Seah K. B. B."/>
        </authorList>
    </citation>
    <scope>NUCLEOTIDE SEQUENCE</scope>
    <source>
        <strain evidence="2">BECK_BY1</strain>
        <strain evidence="4">BECK_BY2</strain>
        <strain evidence="3">BECK_BY3</strain>
    </source>
</reference>
<dbReference type="EMBL" id="CAADFX010000025">
    <property type="protein sequence ID" value="VFK54935.1"/>
    <property type="molecule type" value="Genomic_DNA"/>
</dbReference>
<evidence type="ECO:0000313" key="2">
    <source>
        <dbReference type="EMBL" id="VFK54935.1"/>
    </source>
</evidence>
<organism evidence="2">
    <name type="scientific">Candidatus Kentrum sp. TUN</name>
    <dbReference type="NCBI Taxonomy" id="2126343"/>
    <lineage>
        <taxon>Bacteria</taxon>
        <taxon>Pseudomonadati</taxon>
        <taxon>Pseudomonadota</taxon>
        <taxon>Gammaproteobacteria</taxon>
        <taxon>Candidatus Kentrum</taxon>
    </lineage>
</organism>
<sequence>MARWGGGTGPAPRFTRSRSPQPETGQIGYDDPLRVRGSMHISEQIDHPTKTAFLAAESAEIRGKESSVRVDSGKPGDANPNNLPETFFLFSALAQSSRMFSTITEELHSRG</sequence>
<evidence type="ECO:0000313" key="3">
    <source>
        <dbReference type="EMBL" id="VFK55882.1"/>
    </source>
</evidence>
<name>A0A450ZM88_9GAMM</name>
<evidence type="ECO:0000256" key="1">
    <source>
        <dbReference type="SAM" id="MobiDB-lite"/>
    </source>
</evidence>
<proteinExistence type="predicted"/>
<accession>A0A450ZM88</accession>
<gene>
    <name evidence="2" type="ORF">BECKTUN1418D_GA0071000_10255</name>
    <name evidence="4" type="ORF">BECKTUN1418E_GA0071001_107310</name>
    <name evidence="3" type="ORF">BECKTUN1418F_GA0071002_107610</name>
</gene>
<evidence type="ECO:0000313" key="4">
    <source>
        <dbReference type="EMBL" id="VFK61914.1"/>
    </source>
</evidence>